<name>A0A4Z2CDD3_9TELE</name>
<dbReference type="SUPFAM" id="SSF49265">
    <property type="entry name" value="Fibronectin type III"/>
    <property type="match status" value="1"/>
</dbReference>
<protein>
    <recommendedName>
        <fullName evidence="8">Ig-like domain-containing protein</fullName>
    </recommendedName>
</protein>
<feature type="compositionally biased region" description="Basic residues" evidence="6">
    <location>
        <begin position="1199"/>
        <end position="1212"/>
    </location>
</feature>
<dbReference type="PROSITE" id="PS50835">
    <property type="entry name" value="IG_LIKE"/>
    <property type="match status" value="4"/>
</dbReference>
<evidence type="ECO:0000256" key="4">
    <source>
        <dbReference type="ARBA" id="ARBA00023136"/>
    </source>
</evidence>
<dbReference type="CDD" id="cd00063">
    <property type="entry name" value="FN3"/>
    <property type="match status" value="1"/>
</dbReference>
<accession>A0A4Z2CDD3</accession>
<evidence type="ECO:0000256" key="6">
    <source>
        <dbReference type="SAM" id="MobiDB-lite"/>
    </source>
</evidence>
<dbReference type="PROSITE" id="PS01221">
    <property type="entry name" value="PMP22_1"/>
    <property type="match status" value="1"/>
</dbReference>
<feature type="transmembrane region" description="Helical" evidence="7">
    <location>
        <begin position="1106"/>
        <end position="1129"/>
    </location>
</feature>
<dbReference type="FunFam" id="1.20.140.150:FF:000029">
    <property type="entry name" value="lens fiber membrane intrinsic protein-like"/>
    <property type="match status" value="1"/>
</dbReference>
<dbReference type="InterPro" id="IPR003598">
    <property type="entry name" value="Ig_sub2"/>
</dbReference>
<dbReference type="InterPro" id="IPR004032">
    <property type="entry name" value="PMP22_EMP_MP20"/>
</dbReference>
<evidence type="ECO:0000259" key="8">
    <source>
        <dbReference type="PROSITE" id="PS50835"/>
    </source>
</evidence>
<feature type="transmembrane region" description="Helical" evidence="7">
    <location>
        <begin position="565"/>
        <end position="586"/>
    </location>
</feature>
<evidence type="ECO:0000256" key="7">
    <source>
        <dbReference type="SAM" id="Phobius"/>
    </source>
</evidence>
<keyword evidence="10" id="KW-1185">Reference proteome</keyword>
<feature type="transmembrane region" description="Helical" evidence="7">
    <location>
        <begin position="637"/>
        <end position="656"/>
    </location>
</feature>
<dbReference type="Pfam" id="PF13927">
    <property type="entry name" value="Ig_3"/>
    <property type="match status" value="1"/>
</dbReference>
<dbReference type="InterPro" id="IPR036179">
    <property type="entry name" value="Ig-like_dom_sf"/>
</dbReference>
<comment type="subcellular location">
    <subcellularLocation>
        <location evidence="1">Membrane</location>
        <topology evidence="1">Multi-pass membrane protein</topology>
    </subcellularLocation>
</comment>
<evidence type="ECO:0000256" key="2">
    <source>
        <dbReference type="ARBA" id="ARBA00022692"/>
    </source>
</evidence>
<proteinExistence type="predicted"/>
<feature type="transmembrane region" description="Helical" evidence="7">
    <location>
        <begin position="498"/>
        <end position="520"/>
    </location>
</feature>
<sequence>MQPDFATEGAARFTLHYSILQGVVEQQMWLFHGIEINSNSHYSVENRSLVVLKPTRNDTGQYTLLLTNPFSSATAHSNVTVRYGPDEPTLEAHPAKPFYISGDSLALSCRADGFPQPTVEWLFGGQTVSHARVLNITDVQTSQGGEYTCLLRNEETIKQREKIIHLKVYERPLGTPVCSVQSVNNTELQYQCQWLAGSPPAQLSFPVLSNSSSGAAIFSLNVTAVNTLDGKPVTCIADHPVEKTNCDITARSPAKFLPAVRTTVDSEGKIVVSIRCVSEASPTAAVLWTDGHRALTNGTTYQIIRDATQLNIHHYNVSNFLLNNYTCVCRNPLGSQTRQTRLKGPSISDSSLFPNQNGTIITLTWEVPPMSIVTGFDIQMKGPGLLSQNHHGIEDRSASSRFHTIQQKPGSARSTDVFYLDPDLTYRFRVIPKARVTEGEPSKVLKIGPGGGLSGPAIAGIAAGIPCSLLVLLLLLGVVIYLWIYCDNKRIREALVSLMMYSFMGGGLFCAIVGNILLVVSTATDYWMQYRLSGSFAHQGLWRYCMSGKCYMQTDSIAYWNATRAFMILSAMSCFAGIIAGILSFAHFSAFERFNRSFVAGIMFFVSTLFVLLAMAIYTGVTVNFLGKRFGDWRFSWSYILGWVALLMTFFADFLFDAAPAVSTSLFSAIPSNAGNRQAESALCRGIQTLVPSVPDQIQALVGSCVIIPCSFTPPAPHFHRKAKKETVSIRLSFRGGSHFFPLRSTAFNSEDQDQMSREFHGRTALFGQITNGDCSLKIERIRMDDARVFEVALKRADDFLWGKPRRFNLDVVDTPEAPIISGMLAATEGQLVSVNCSVNYYCPSRPPILQWIWERGDQLNITKPPEIQTVFPEHHRPLMLASLSFTVSHRVKPRLRCEASYPGAKALTASKDLHVTFSPKDVAVQVESKIVKEGGNALLVCTCKADPPAFQYHWSYSQQGRSMYLRQRTHTVRVFNVTRDMRVRCSAQNLIGRGESQLTPLNILYKPVILQVSTCVLEDSVVTCHCSVDSNPKAAVTWSVNGTVPPHDYNLSVTSQPDELTAVLRGHMDAPQTVICFAVNILGNDSLLLLLPAGGGETLSLSMVLIPAAAICSVLLLLLVFYCCCCCYRKRAKKEILNRDPVMYPGGTGISTDQMSLYINCTEVTHIYTNGSYQLVYQNSTPLFVHTKQVCPMGRRGGERRRRRQQTRRRGGAGGGDVGVDRIGGLGVREIREEDGRAVADAETAIYLEIL</sequence>
<dbReference type="InterPro" id="IPR003935">
    <property type="entry name" value="LMIP"/>
</dbReference>
<keyword evidence="4 7" id="KW-0472">Membrane</keyword>
<dbReference type="FunFam" id="1.20.140.150:FF:000030">
    <property type="entry name" value="lens fiber membrane intrinsic protein-like"/>
    <property type="match status" value="1"/>
</dbReference>
<keyword evidence="2 7" id="KW-0812">Transmembrane</keyword>
<dbReference type="SUPFAM" id="SSF48726">
    <property type="entry name" value="Immunoglobulin"/>
    <property type="match status" value="7"/>
</dbReference>
<evidence type="ECO:0000256" key="1">
    <source>
        <dbReference type="ARBA" id="ARBA00004141"/>
    </source>
</evidence>
<dbReference type="SMART" id="SM00409">
    <property type="entry name" value="IG"/>
    <property type="match status" value="5"/>
</dbReference>
<dbReference type="EMBL" id="SWLE01000002">
    <property type="protein sequence ID" value="TNN02196.1"/>
    <property type="molecule type" value="Genomic_DNA"/>
</dbReference>
<dbReference type="InterPro" id="IPR013783">
    <property type="entry name" value="Ig-like_fold"/>
</dbReference>
<dbReference type="PANTHER" id="PTHR46484:SF3">
    <property type="entry name" value="MYELIN-ASSOCIATED GLYCOPROTEIN-LIKE"/>
    <property type="match status" value="1"/>
</dbReference>
<comment type="caution">
    <text evidence="9">The sequence shown here is derived from an EMBL/GenBank/DDBJ whole genome shotgun (WGS) entry which is preliminary data.</text>
</comment>
<feature type="domain" description="Ig-like" evidence="8">
    <location>
        <begin position="920"/>
        <end position="1003"/>
    </location>
</feature>
<feature type="domain" description="Ig-like" evidence="8">
    <location>
        <begin position="816"/>
        <end position="915"/>
    </location>
</feature>
<dbReference type="PANTHER" id="PTHR46484">
    <property type="entry name" value="SI:CH211-171H4.5-RELATED"/>
    <property type="match status" value="1"/>
</dbReference>
<dbReference type="Pfam" id="PF00822">
    <property type="entry name" value="PMP22_Claudin"/>
    <property type="match status" value="1"/>
</dbReference>
<evidence type="ECO:0000313" key="10">
    <source>
        <dbReference type="Proteomes" id="UP000516260"/>
    </source>
</evidence>
<dbReference type="GO" id="GO:0005212">
    <property type="term" value="F:structural constituent of eye lens"/>
    <property type="evidence" value="ECO:0007669"/>
    <property type="project" value="InterPro"/>
</dbReference>
<organism evidence="9 10">
    <name type="scientific">Takifugu bimaculatus</name>
    <dbReference type="NCBI Taxonomy" id="433685"/>
    <lineage>
        <taxon>Eukaryota</taxon>
        <taxon>Metazoa</taxon>
        <taxon>Chordata</taxon>
        <taxon>Craniata</taxon>
        <taxon>Vertebrata</taxon>
        <taxon>Euteleostomi</taxon>
        <taxon>Actinopterygii</taxon>
        <taxon>Neopterygii</taxon>
        <taxon>Teleostei</taxon>
        <taxon>Neoteleostei</taxon>
        <taxon>Acanthomorphata</taxon>
        <taxon>Eupercaria</taxon>
        <taxon>Tetraodontiformes</taxon>
        <taxon>Tetradontoidea</taxon>
        <taxon>Tetraodontidae</taxon>
        <taxon>Takifugu</taxon>
    </lineage>
</organism>
<dbReference type="AlphaFoldDB" id="A0A4Z2CDD3"/>
<dbReference type="InterPro" id="IPR007110">
    <property type="entry name" value="Ig-like_dom"/>
</dbReference>
<dbReference type="SMART" id="SM00408">
    <property type="entry name" value="IGc2"/>
    <property type="match status" value="1"/>
</dbReference>
<dbReference type="InterPro" id="IPR003599">
    <property type="entry name" value="Ig_sub"/>
</dbReference>
<dbReference type="InterPro" id="IPR036116">
    <property type="entry name" value="FN3_sf"/>
</dbReference>
<evidence type="ECO:0000256" key="3">
    <source>
        <dbReference type="ARBA" id="ARBA00022989"/>
    </source>
</evidence>
<dbReference type="Gene3D" id="2.60.40.10">
    <property type="entry name" value="Immunoglobulins"/>
    <property type="match status" value="8"/>
</dbReference>
<feature type="transmembrane region" description="Helical" evidence="7">
    <location>
        <begin position="598"/>
        <end position="617"/>
    </location>
</feature>
<dbReference type="Proteomes" id="UP000516260">
    <property type="component" value="Chromosome 10"/>
</dbReference>
<feature type="domain" description="Ig-like" evidence="8">
    <location>
        <begin position="258"/>
        <end position="343"/>
    </location>
</feature>
<keyword evidence="5" id="KW-0393">Immunoglobulin domain</keyword>
<dbReference type="InterPro" id="IPR003961">
    <property type="entry name" value="FN3_dom"/>
</dbReference>
<reference evidence="9 10" key="1">
    <citation type="submission" date="2019-04" db="EMBL/GenBank/DDBJ databases">
        <title>The sequence and de novo assembly of Takifugu bimaculatus genome using PacBio and Hi-C technologies.</title>
        <authorList>
            <person name="Xu P."/>
            <person name="Liu B."/>
            <person name="Zhou Z."/>
        </authorList>
    </citation>
    <scope>NUCLEOTIDE SEQUENCE [LARGE SCALE GENOMIC DNA]</scope>
    <source>
        <strain evidence="9">TB-2018</strain>
        <tissue evidence="9">Muscle</tissue>
    </source>
</reference>
<evidence type="ECO:0000313" key="9">
    <source>
        <dbReference type="EMBL" id="TNN02196.1"/>
    </source>
</evidence>
<keyword evidence="3 7" id="KW-1133">Transmembrane helix</keyword>
<dbReference type="PRINTS" id="PR01457">
    <property type="entry name" value="LENSMEMPROT"/>
</dbReference>
<feature type="transmembrane region" description="Helical" evidence="7">
    <location>
        <begin position="1075"/>
        <end position="1094"/>
    </location>
</feature>
<feature type="transmembrane region" description="Helical" evidence="7">
    <location>
        <begin position="463"/>
        <end position="486"/>
    </location>
</feature>
<dbReference type="InterPro" id="IPR004031">
    <property type="entry name" value="PMP22/EMP/MP20/Claudin"/>
</dbReference>
<feature type="region of interest" description="Disordered" evidence="6">
    <location>
        <begin position="1194"/>
        <end position="1219"/>
    </location>
</feature>
<dbReference type="GO" id="GO:0016020">
    <property type="term" value="C:membrane"/>
    <property type="evidence" value="ECO:0007669"/>
    <property type="project" value="UniProtKB-SubCell"/>
</dbReference>
<feature type="domain" description="Ig-like" evidence="8">
    <location>
        <begin position="88"/>
        <end position="165"/>
    </location>
</feature>
<evidence type="ECO:0000256" key="5">
    <source>
        <dbReference type="ARBA" id="ARBA00023319"/>
    </source>
</evidence>
<gene>
    <name evidence="9" type="ORF">fugu_009683</name>
</gene>
<dbReference type="Gene3D" id="1.20.140.150">
    <property type="match status" value="1"/>
</dbReference>